<dbReference type="AlphaFoldDB" id="A0A9R1VX86"/>
<feature type="compositionally biased region" description="Low complexity" evidence="1">
    <location>
        <begin position="58"/>
        <end position="84"/>
    </location>
</feature>
<comment type="caution">
    <text evidence="2">The sequence shown here is derived from an EMBL/GenBank/DDBJ whole genome shotgun (WGS) entry which is preliminary data.</text>
</comment>
<dbReference type="EMBL" id="NBSK02000004">
    <property type="protein sequence ID" value="KAJ0213568.1"/>
    <property type="molecule type" value="Genomic_DNA"/>
</dbReference>
<keyword evidence="3" id="KW-1185">Reference proteome</keyword>
<accession>A0A9R1VX86</accession>
<protein>
    <submittedName>
        <fullName evidence="2">Uncharacterized protein</fullName>
    </submittedName>
</protein>
<evidence type="ECO:0000313" key="3">
    <source>
        <dbReference type="Proteomes" id="UP000235145"/>
    </source>
</evidence>
<evidence type="ECO:0000313" key="2">
    <source>
        <dbReference type="EMBL" id="KAJ0213568.1"/>
    </source>
</evidence>
<sequence>MALERDTLPLRRPDNNHPDADVSTTDNANSQDVINGKCLRCNIGSTLTVDANPDDNATTNISSNTTIGPTDSSTTDSLLDTTTI</sequence>
<feature type="compositionally biased region" description="Basic and acidic residues" evidence="1">
    <location>
        <begin position="1"/>
        <end position="20"/>
    </location>
</feature>
<gene>
    <name evidence="2" type="ORF">LSAT_V11C400173580</name>
</gene>
<evidence type="ECO:0000256" key="1">
    <source>
        <dbReference type="SAM" id="MobiDB-lite"/>
    </source>
</evidence>
<feature type="region of interest" description="Disordered" evidence="1">
    <location>
        <begin position="1"/>
        <end position="29"/>
    </location>
</feature>
<dbReference type="Proteomes" id="UP000235145">
    <property type="component" value="Unassembled WGS sequence"/>
</dbReference>
<feature type="region of interest" description="Disordered" evidence="1">
    <location>
        <begin position="50"/>
        <end position="84"/>
    </location>
</feature>
<proteinExistence type="predicted"/>
<name>A0A9R1VX86_LACSA</name>
<organism evidence="2 3">
    <name type="scientific">Lactuca sativa</name>
    <name type="common">Garden lettuce</name>
    <dbReference type="NCBI Taxonomy" id="4236"/>
    <lineage>
        <taxon>Eukaryota</taxon>
        <taxon>Viridiplantae</taxon>
        <taxon>Streptophyta</taxon>
        <taxon>Embryophyta</taxon>
        <taxon>Tracheophyta</taxon>
        <taxon>Spermatophyta</taxon>
        <taxon>Magnoliopsida</taxon>
        <taxon>eudicotyledons</taxon>
        <taxon>Gunneridae</taxon>
        <taxon>Pentapetalae</taxon>
        <taxon>asterids</taxon>
        <taxon>campanulids</taxon>
        <taxon>Asterales</taxon>
        <taxon>Asteraceae</taxon>
        <taxon>Cichorioideae</taxon>
        <taxon>Cichorieae</taxon>
        <taxon>Lactucinae</taxon>
        <taxon>Lactuca</taxon>
    </lineage>
</organism>
<reference evidence="2 3" key="1">
    <citation type="journal article" date="2017" name="Nat. Commun.">
        <title>Genome assembly with in vitro proximity ligation data and whole-genome triplication in lettuce.</title>
        <authorList>
            <person name="Reyes-Chin-Wo S."/>
            <person name="Wang Z."/>
            <person name="Yang X."/>
            <person name="Kozik A."/>
            <person name="Arikit S."/>
            <person name="Song C."/>
            <person name="Xia L."/>
            <person name="Froenicke L."/>
            <person name="Lavelle D.O."/>
            <person name="Truco M.J."/>
            <person name="Xia R."/>
            <person name="Zhu S."/>
            <person name="Xu C."/>
            <person name="Xu H."/>
            <person name="Xu X."/>
            <person name="Cox K."/>
            <person name="Korf I."/>
            <person name="Meyers B.C."/>
            <person name="Michelmore R.W."/>
        </authorList>
    </citation>
    <scope>NUCLEOTIDE SEQUENCE [LARGE SCALE GENOMIC DNA]</scope>
    <source>
        <strain evidence="3">cv. Salinas</strain>
        <tissue evidence="2">Seedlings</tissue>
    </source>
</reference>